<keyword evidence="2" id="KW-1185">Reference proteome</keyword>
<protein>
    <submittedName>
        <fullName evidence="1">Uncharacterized protein</fullName>
    </submittedName>
</protein>
<dbReference type="RefSeq" id="WP_063788413.1">
    <property type="nucleotide sequence ID" value="NZ_LGKG01000046.1"/>
</dbReference>
<reference evidence="2" key="1">
    <citation type="submission" date="2015-07" db="EMBL/GenBank/DDBJ databases">
        <authorList>
            <person name="Ju K.-S."/>
            <person name="Doroghazi J.R."/>
            <person name="Metcalf W.W."/>
        </authorList>
    </citation>
    <scope>NUCLEOTIDE SEQUENCE [LARGE SCALE GENOMIC DNA]</scope>
    <source>
        <strain evidence="2">NRRL ISP-5002</strain>
    </source>
</reference>
<proteinExistence type="predicted"/>
<dbReference type="PATRIC" id="fig|66876.3.peg.1713"/>
<dbReference type="EMBL" id="LGKG01000046">
    <property type="protein sequence ID" value="KPC65261.1"/>
    <property type="molecule type" value="Genomic_DNA"/>
</dbReference>
<gene>
    <name evidence="1" type="ORF">ADL29_07825</name>
</gene>
<organism evidence="1 2">
    <name type="scientific">Streptomyces chattanoogensis</name>
    <dbReference type="NCBI Taxonomy" id="66876"/>
    <lineage>
        <taxon>Bacteria</taxon>
        <taxon>Bacillati</taxon>
        <taxon>Actinomycetota</taxon>
        <taxon>Actinomycetes</taxon>
        <taxon>Kitasatosporales</taxon>
        <taxon>Streptomycetaceae</taxon>
        <taxon>Streptomyces</taxon>
    </lineage>
</organism>
<dbReference type="AlphaFoldDB" id="A0A0N0H2B8"/>
<evidence type="ECO:0000313" key="2">
    <source>
        <dbReference type="Proteomes" id="UP000037982"/>
    </source>
</evidence>
<name>A0A0N0H2B8_9ACTN</name>
<evidence type="ECO:0000313" key="1">
    <source>
        <dbReference type="EMBL" id="KPC65261.1"/>
    </source>
</evidence>
<comment type="caution">
    <text evidence="1">The sequence shown here is derived from an EMBL/GenBank/DDBJ whole genome shotgun (WGS) entry which is preliminary data.</text>
</comment>
<sequence>MTTTESGASSSAALEECLSLMDGLLAQPFPETNFHDDTGCGGPEHRVRILRASQDFGVDGDGHAAREADAGLRECLDALSAALTTRWGEPRVVDLWPYSKAGYEGEAVSEPINFLSQLAGSMQVWTHQGSGRWLALTIGQEDKELPLELLAAVGRTAVFDPSADSRS</sequence>
<accession>A0A0N0H2B8</accession>
<dbReference type="Proteomes" id="UP000037982">
    <property type="component" value="Unassembled WGS sequence"/>
</dbReference>